<keyword evidence="8" id="KW-1185">Reference proteome</keyword>
<organism evidence="7 8">
    <name type="scientific">Pristionchus fissidentatus</name>
    <dbReference type="NCBI Taxonomy" id="1538716"/>
    <lineage>
        <taxon>Eukaryota</taxon>
        <taxon>Metazoa</taxon>
        <taxon>Ecdysozoa</taxon>
        <taxon>Nematoda</taxon>
        <taxon>Chromadorea</taxon>
        <taxon>Rhabditida</taxon>
        <taxon>Rhabditina</taxon>
        <taxon>Diplogasteromorpha</taxon>
        <taxon>Diplogasteroidea</taxon>
        <taxon>Neodiplogasteridae</taxon>
        <taxon>Pristionchus</taxon>
    </lineage>
</organism>
<dbReference type="PANTHER" id="PTHR47901:SF8">
    <property type="entry name" value="CASPASE-3"/>
    <property type="match status" value="1"/>
</dbReference>
<accession>A0AAV5W0Q7</accession>
<dbReference type="PROSITE" id="PS50208">
    <property type="entry name" value="CASPASE_P20"/>
    <property type="match status" value="1"/>
</dbReference>
<evidence type="ECO:0000313" key="7">
    <source>
        <dbReference type="EMBL" id="GMT25415.1"/>
    </source>
</evidence>
<evidence type="ECO:0000256" key="5">
    <source>
        <dbReference type="SAM" id="MobiDB-lite"/>
    </source>
</evidence>
<dbReference type="InterPro" id="IPR002398">
    <property type="entry name" value="Pept_C14"/>
</dbReference>
<reference evidence="7" key="1">
    <citation type="submission" date="2023-10" db="EMBL/GenBank/DDBJ databases">
        <title>Genome assembly of Pristionchus species.</title>
        <authorList>
            <person name="Yoshida K."/>
            <person name="Sommer R.J."/>
        </authorList>
    </citation>
    <scope>NUCLEOTIDE SEQUENCE</scope>
    <source>
        <strain evidence="7">RS5133</strain>
    </source>
</reference>
<dbReference type="GO" id="GO:0006915">
    <property type="term" value="P:apoptotic process"/>
    <property type="evidence" value="ECO:0007669"/>
    <property type="project" value="UniProtKB-KW"/>
</dbReference>
<dbReference type="InterPro" id="IPR029030">
    <property type="entry name" value="Caspase-like_dom_sf"/>
</dbReference>
<dbReference type="GO" id="GO:0004197">
    <property type="term" value="F:cysteine-type endopeptidase activity"/>
    <property type="evidence" value="ECO:0007669"/>
    <property type="project" value="InterPro"/>
</dbReference>
<comment type="similarity">
    <text evidence="1">Belongs to the peptidase C14A family.</text>
</comment>
<dbReference type="Proteomes" id="UP001432322">
    <property type="component" value="Unassembled WGS sequence"/>
</dbReference>
<protein>
    <recommendedName>
        <fullName evidence="6">Caspase family p20 domain-containing protein</fullName>
    </recommendedName>
</protein>
<keyword evidence="4" id="KW-0378">Hydrolase</keyword>
<evidence type="ECO:0000259" key="6">
    <source>
        <dbReference type="PROSITE" id="PS50208"/>
    </source>
</evidence>
<dbReference type="AlphaFoldDB" id="A0AAV5W0Q7"/>
<dbReference type="PANTHER" id="PTHR47901">
    <property type="entry name" value="CASPASE RECRUITMENT DOMAIN-CONTAINING PROTEIN 18"/>
    <property type="match status" value="1"/>
</dbReference>
<dbReference type="SUPFAM" id="SSF52129">
    <property type="entry name" value="Caspase-like"/>
    <property type="match status" value="1"/>
</dbReference>
<feature type="non-terminal residue" evidence="7">
    <location>
        <position position="1"/>
    </location>
</feature>
<evidence type="ECO:0000256" key="2">
    <source>
        <dbReference type="ARBA" id="ARBA00022670"/>
    </source>
</evidence>
<dbReference type="InterPro" id="IPR011600">
    <property type="entry name" value="Pept_C14_caspase"/>
</dbReference>
<dbReference type="Pfam" id="PF00656">
    <property type="entry name" value="Peptidase_C14"/>
    <property type="match status" value="1"/>
</dbReference>
<feature type="domain" description="Caspase family p20" evidence="6">
    <location>
        <begin position="154"/>
        <end position="201"/>
    </location>
</feature>
<evidence type="ECO:0000256" key="3">
    <source>
        <dbReference type="ARBA" id="ARBA00022703"/>
    </source>
</evidence>
<comment type="caution">
    <text evidence="7">The sequence shown here is derived from an EMBL/GenBank/DDBJ whole genome shotgun (WGS) entry which is preliminary data.</text>
</comment>
<evidence type="ECO:0000256" key="1">
    <source>
        <dbReference type="ARBA" id="ARBA00010134"/>
    </source>
</evidence>
<sequence>LSRPRLVDDDGQSTYGEESNDLDENDGACSEADGGQATVGEDWNSEVLSTLAGDGEVQVAAVPEVLLTEPVVLARRLHAEGDGTPRAQVLIRRGNKETFEDEETLTDSERQISAAHSMATEEQRKKVVLESLWRKDVEEYQDHKDTVYSHFTSPRGLCLIISNENYTDSKRKRRGTKKDMDGLSLLFYKLGYEVLTRQDLTRKVIGR</sequence>
<dbReference type="Gene3D" id="3.40.50.1460">
    <property type="match status" value="1"/>
</dbReference>
<proteinExistence type="inferred from homology"/>
<feature type="non-terminal residue" evidence="7">
    <location>
        <position position="207"/>
    </location>
</feature>
<dbReference type="InterPro" id="IPR015917">
    <property type="entry name" value="Pept_C14A"/>
</dbReference>
<dbReference type="InterPro" id="IPR001309">
    <property type="entry name" value="Pept_C14_p20"/>
</dbReference>
<dbReference type="EMBL" id="BTSY01000004">
    <property type="protein sequence ID" value="GMT25415.1"/>
    <property type="molecule type" value="Genomic_DNA"/>
</dbReference>
<dbReference type="PRINTS" id="PR00376">
    <property type="entry name" value="IL1BCENZYME"/>
</dbReference>
<dbReference type="GO" id="GO:0006508">
    <property type="term" value="P:proteolysis"/>
    <property type="evidence" value="ECO:0007669"/>
    <property type="project" value="UniProtKB-KW"/>
</dbReference>
<evidence type="ECO:0000256" key="4">
    <source>
        <dbReference type="ARBA" id="ARBA00022801"/>
    </source>
</evidence>
<keyword evidence="3" id="KW-0053">Apoptosis</keyword>
<name>A0AAV5W0Q7_9BILA</name>
<feature type="region of interest" description="Disordered" evidence="5">
    <location>
        <begin position="1"/>
        <end position="39"/>
    </location>
</feature>
<keyword evidence="2" id="KW-0645">Protease</keyword>
<evidence type="ECO:0000313" key="8">
    <source>
        <dbReference type="Proteomes" id="UP001432322"/>
    </source>
</evidence>
<gene>
    <name evidence="7" type="ORF">PFISCL1PPCAC_16712</name>
</gene>